<evidence type="ECO:0000256" key="3">
    <source>
        <dbReference type="ARBA" id="ARBA00023315"/>
    </source>
</evidence>
<organism evidence="4 5">
    <name type="scientific">Mikania micrantha</name>
    <name type="common">bitter vine</name>
    <dbReference type="NCBI Taxonomy" id="192012"/>
    <lineage>
        <taxon>Eukaryota</taxon>
        <taxon>Viridiplantae</taxon>
        <taxon>Streptophyta</taxon>
        <taxon>Embryophyta</taxon>
        <taxon>Tracheophyta</taxon>
        <taxon>Spermatophyta</taxon>
        <taxon>Magnoliopsida</taxon>
        <taxon>eudicotyledons</taxon>
        <taxon>Gunneridae</taxon>
        <taxon>Pentapetalae</taxon>
        <taxon>asterids</taxon>
        <taxon>campanulids</taxon>
        <taxon>Asterales</taxon>
        <taxon>Asteraceae</taxon>
        <taxon>Asteroideae</taxon>
        <taxon>Heliantheae alliance</taxon>
        <taxon>Eupatorieae</taxon>
        <taxon>Mikania</taxon>
    </lineage>
</organism>
<gene>
    <name evidence="4" type="ORF">E3N88_42762</name>
</gene>
<dbReference type="Proteomes" id="UP000326396">
    <property type="component" value="Unassembled WGS sequence"/>
</dbReference>
<dbReference type="InterPro" id="IPR023213">
    <property type="entry name" value="CAT-like_dom_sf"/>
</dbReference>
<protein>
    <recommendedName>
        <fullName evidence="6">Transferase, Chloramphenicol acetyltransferase-like domain protein</fullName>
    </recommendedName>
</protein>
<evidence type="ECO:0000313" key="5">
    <source>
        <dbReference type="Proteomes" id="UP000326396"/>
    </source>
</evidence>
<keyword evidence="2" id="KW-0808">Transferase</keyword>
<keyword evidence="5" id="KW-1185">Reference proteome</keyword>
<dbReference type="Gene3D" id="3.30.559.10">
    <property type="entry name" value="Chloramphenicol acetyltransferase-like domain"/>
    <property type="match status" value="2"/>
</dbReference>
<proteinExistence type="inferred from homology"/>
<dbReference type="Pfam" id="PF02458">
    <property type="entry name" value="Transferase"/>
    <property type="match status" value="1"/>
</dbReference>
<reference evidence="4 5" key="1">
    <citation type="submission" date="2019-05" db="EMBL/GenBank/DDBJ databases">
        <title>Mikania micrantha, genome provides insights into the molecular mechanism of rapid growth.</title>
        <authorList>
            <person name="Liu B."/>
        </authorList>
    </citation>
    <scope>NUCLEOTIDE SEQUENCE [LARGE SCALE GENOMIC DNA]</scope>
    <source>
        <strain evidence="4">NLD-2019</strain>
        <tissue evidence="4">Leaf</tissue>
    </source>
</reference>
<accession>A0A5N6LGV7</accession>
<dbReference type="EMBL" id="SZYD01000739">
    <property type="protein sequence ID" value="KAD1475658.1"/>
    <property type="molecule type" value="Genomic_DNA"/>
</dbReference>
<evidence type="ECO:0000256" key="2">
    <source>
        <dbReference type="ARBA" id="ARBA00022679"/>
    </source>
</evidence>
<comment type="similarity">
    <text evidence="1">Belongs to the plant acyltransferase family.</text>
</comment>
<dbReference type="AlphaFoldDB" id="A0A5N6LGV7"/>
<comment type="caution">
    <text evidence="4">The sequence shown here is derived from an EMBL/GenBank/DDBJ whole genome shotgun (WGS) entry which is preliminary data.</text>
</comment>
<evidence type="ECO:0000256" key="1">
    <source>
        <dbReference type="ARBA" id="ARBA00009861"/>
    </source>
</evidence>
<dbReference type="PANTHER" id="PTHR31623:SF55">
    <property type="entry name" value="VINORINE SYNTHASE"/>
    <property type="match status" value="1"/>
</dbReference>
<evidence type="ECO:0008006" key="6">
    <source>
        <dbReference type="Google" id="ProtNLM"/>
    </source>
</evidence>
<dbReference type="OrthoDB" id="1932220at2759"/>
<keyword evidence="3" id="KW-0012">Acyltransferase</keyword>
<evidence type="ECO:0000313" key="4">
    <source>
        <dbReference type="EMBL" id="KAD1475658.1"/>
    </source>
</evidence>
<sequence>MKWWLISAHKANQRFLNFQHHHLHEGSSHQFVRVSNPTVWARPYQTPSLIKYSGHYYSSSTILEANVSSQRLPNSNKIEESVKKVDLEILSKETIKPSSPTPHHLRTYNLSIIDQFMYDIYTPLILFFPNTNKDSVTDVVTKRSKHMKEALSHMLTRFYPLAGKIKDSLQIECNDEGIYYMETRVNQTLKDFLDDDPNDERVRRLIPEKPYTAETSVGNYVIGIQVNIFKCGGIGLSASVSHKIFDGQTVYTFMKAWAATARGSQDTVSPNFVASKIFPNNPGLEYSVPSKLLATKKLTTKRFGFDSTALALLKTQPVACASSAHPPTRMEATTSVIWKAAAQAASKVRPFGPQSPHALLSVVNIRRRASPHLPKESIGNLIDAAGAICFPGGQLDLPTLMGKLRESIAKIDSNHIENMKGEVRGHETFNEMLRGYNRMADMTAEGDCMFASSLMNSRMYELDFGWGKPIWFYIMNGGVVRFVSLNDTLKGGGVEAIVTLSPEEMEIFEHDSELLSYASVNPSPLRFNKIHQPPPQHHRHCTTIAPPSLHQRRRNTTFIAPPSMLEQLNHLRLRPIDLRCPCRSRFTAPQVRWSFPAAQQPPVVHG</sequence>
<name>A0A5N6LGV7_9ASTR</name>
<dbReference type="GO" id="GO:0016746">
    <property type="term" value="F:acyltransferase activity"/>
    <property type="evidence" value="ECO:0007669"/>
    <property type="project" value="UniProtKB-KW"/>
</dbReference>
<dbReference type="PANTHER" id="PTHR31623">
    <property type="entry name" value="F21J9.9"/>
    <property type="match status" value="1"/>
</dbReference>